<dbReference type="Proteomes" id="UP001230933">
    <property type="component" value="Chromosome"/>
</dbReference>
<dbReference type="EMBL" id="CP124545">
    <property type="protein sequence ID" value="WMN01684.1"/>
    <property type="molecule type" value="Genomic_DNA"/>
</dbReference>
<dbReference type="AlphaFoldDB" id="A0AAX3ZZS4"/>
<keyword evidence="1" id="KW-0812">Transmembrane</keyword>
<keyword evidence="1" id="KW-1133">Transmembrane helix</keyword>
<proteinExistence type="predicted"/>
<sequence length="213" mass="24264">MIFAQEITDSIPETEQVMPPAGAPWWAFIVTAAAAVIAVIIANSASKAREHESWRREQLLDKILEVLHDCARAEQLFSMLAKAKVEQVHPHQVAQYRAKQLANLQEITSIGIPFRRHMELLYVMSSPAFSEHIFNFLGLLTENTGLALKMISQPDYDNKGLAILCDQISISHAEMIMLAQAELRVVGFRSRFRNLRMIRESTKIHKMHEYPEL</sequence>
<evidence type="ECO:0000256" key="1">
    <source>
        <dbReference type="SAM" id="Phobius"/>
    </source>
</evidence>
<evidence type="ECO:0000313" key="2">
    <source>
        <dbReference type="EMBL" id="WMN01684.1"/>
    </source>
</evidence>
<name>A0AAX3ZZS4_RHOER</name>
<accession>A0AAX3ZZS4</accession>
<keyword evidence="1" id="KW-0472">Membrane</keyword>
<feature type="transmembrane region" description="Helical" evidence="1">
    <location>
        <begin position="25"/>
        <end position="46"/>
    </location>
</feature>
<reference evidence="2" key="1">
    <citation type="submission" date="2023-08" db="EMBL/GenBank/DDBJ databases">
        <title>Isolation and Characterization of Rhodococcus erythropolis MGMM8.</title>
        <authorList>
            <person name="Diabankana R.G.C."/>
            <person name="Afordoanyi D.M."/>
            <person name="Validov S.Z."/>
        </authorList>
    </citation>
    <scope>NUCLEOTIDE SEQUENCE</scope>
    <source>
        <strain evidence="2">MGMM8</strain>
    </source>
</reference>
<gene>
    <name evidence="2" type="ORF">QIE55_30685</name>
</gene>
<organism evidence="2 3">
    <name type="scientific">Rhodococcus erythropolis</name>
    <name type="common">Arthrobacter picolinophilus</name>
    <dbReference type="NCBI Taxonomy" id="1833"/>
    <lineage>
        <taxon>Bacteria</taxon>
        <taxon>Bacillati</taxon>
        <taxon>Actinomycetota</taxon>
        <taxon>Actinomycetes</taxon>
        <taxon>Mycobacteriales</taxon>
        <taxon>Nocardiaceae</taxon>
        <taxon>Rhodococcus</taxon>
        <taxon>Rhodococcus erythropolis group</taxon>
    </lineage>
</organism>
<evidence type="ECO:0000313" key="3">
    <source>
        <dbReference type="Proteomes" id="UP001230933"/>
    </source>
</evidence>
<protein>
    <submittedName>
        <fullName evidence="2">Uncharacterized protein</fullName>
    </submittedName>
</protein>
<dbReference type="RefSeq" id="WP_308370576.1">
    <property type="nucleotide sequence ID" value="NZ_CP124545.1"/>
</dbReference>